<evidence type="ECO:0000313" key="3">
    <source>
        <dbReference type="Proteomes" id="UP000275078"/>
    </source>
</evidence>
<organism evidence="2 3">
    <name type="scientific">Ascobolus immersus RN42</name>
    <dbReference type="NCBI Taxonomy" id="1160509"/>
    <lineage>
        <taxon>Eukaryota</taxon>
        <taxon>Fungi</taxon>
        <taxon>Dikarya</taxon>
        <taxon>Ascomycota</taxon>
        <taxon>Pezizomycotina</taxon>
        <taxon>Pezizomycetes</taxon>
        <taxon>Pezizales</taxon>
        <taxon>Ascobolaceae</taxon>
        <taxon>Ascobolus</taxon>
    </lineage>
</organism>
<dbReference type="Proteomes" id="UP000275078">
    <property type="component" value="Unassembled WGS sequence"/>
</dbReference>
<dbReference type="EMBL" id="ML119703">
    <property type="protein sequence ID" value="RPA79111.1"/>
    <property type="molecule type" value="Genomic_DNA"/>
</dbReference>
<dbReference type="AlphaFoldDB" id="A0A3N4I4M5"/>
<proteinExistence type="predicted"/>
<reference evidence="2 3" key="1">
    <citation type="journal article" date="2018" name="Nat. Ecol. Evol.">
        <title>Pezizomycetes genomes reveal the molecular basis of ectomycorrhizal truffle lifestyle.</title>
        <authorList>
            <person name="Murat C."/>
            <person name="Payen T."/>
            <person name="Noel B."/>
            <person name="Kuo A."/>
            <person name="Morin E."/>
            <person name="Chen J."/>
            <person name="Kohler A."/>
            <person name="Krizsan K."/>
            <person name="Balestrini R."/>
            <person name="Da Silva C."/>
            <person name="Montanini B."/>
            <person name="Hainaut M."/>
            <person name="Levati E."/>
            <person name="Barry K.W."/>
            <person name="Belfiori B."/>
            <person name="Cichocki N."/>
            <person name="Clum A."/>
            <person name="Dockter R.B."/>
            <person name="Fauchery L."/>
            <person name="Guy J."/>
            <person name="Iotti M."/>
            <person name="Le Tacon F."/>
            <person name="Lindquist E.A."/>
            <person name="Lipzen A."/>
            <person name="Malagnac F."/>
            <person name="Mello A."/>
            <person name="Molinier V."/>
            <person name="Miyauchi S."/>
            <person name="Poulain J."/>
            <person name="Riccioni C."/>
            <person name="Rubini A."/>
            <person name="Sitrit Y."/>
            <person name="Splivallo R."/>
            <person name="Traeger S."/>
            <person name="Wang M."/>
            <person name="Zifcakova L."/>
            <person name="Wipf D."/>
            <person name="Zambonelli A."/>
            <person name="Paolocci F."/>
            <person name="Nowrousian M."/>
            <person name="Ottonello S."/>
            <person name="Baldrian P."/>
            <person name="Spatafora J.W."/>
            <person name="Henrissat B."/>
            <person name="Nagy L.G."/>
            <person name="Aury J.M."/>
            <person name="Wincker P."/>
            <person name="Grigoriev I.V."/>
            <person name="Bonfante P."/>
            <person name="Martin F.M."/>
        </authorList>
    </citation>
    <scope>NUCLEOTIDE SEQUENCE [LARGE SCALE GENOMIC DNA]</scope>
    <source>
        <strain evidence="2 3">RN42</strain>
    </source>
</reference>
<protein>
    <recommendedName>
        <fullName evidence="4">Fungal calcium binding protein domain-containing protein</fullName>
    </recommendedName>
</protein>
<keyword evidence="3" id="KW-1185">Reference proteome</keyword>
<feature type="chain" id="PRO_5018235512" description="Fungal calcium binding protein domain-containing protein" evidence="1">
    <location>
        <begin position="18"/>
        <end position="120"/>
    </location>
</feature>
<accession>A0A3N4I4M5</accession>
<evidence type="ECO:0000256" key="1">
    <source>
        <dbReference type="SAM" id="SignalP"/>
    </source>
</evidence>
<sequence>MKFSLAPLFLLAAAASALPSAAPVADSTEVAAPSTPLYFDEFIAAVEETNAAFSSHETVEKRDLTKSQCKAACKGGAEAMERICRLIPAPPVKAICWGIAAGVQTKAGLSACTAFCDWAV</sequence>
<feature type="signal peptide" evidence="1">
    <location>
        <begin position="1"/>
        <end position="17"/>
    </location>
</feature>
<dbReference type="OrthoDB" id="5428348at2759"/>
<gene>
    <name evidence="2" type="ORF">BJ508DRAFT_416193</name>
</gene>
<evidence type="ECO:0000313" key="2">
    <source>
        <dbReference type="EMBL" id="RPA79111.1"/>
    </source>
</evidence>
<name>A0A3N4I4M5_ASCIM</name>
<keyword evidence="1" id="KW-0732">Signal</keyword>
<evidence type="ECO:0008006" key="4">
    <source>
        <dbReference type="Google" id="ProtNLM"/>
    </source>
</evidence>